<dbReference type="InterPro" id="IPR009057">
    <property type="entry name" value="Homeodomain-like_sf"/>
</dbReference>
<dbReference type="Pfam" id="PF00440">
    <property type="entry name" value="TetR_N"/>
    <property type="match status" value="1"/>
</dbReference>
<dbReference type="Gene3D" id="1.10.10.60">
    <property type="entry name" value="Homeodomain-like"/>
    <property type="match status" value="1"/>
</dbReference>
<dbReference type="PANTHER" id="PTHR47506:SF7">
    <property type="entry name" value="TRANSCRIPTIONAL REGULATORY PROTEIN"/>
    <property type="match status" value="1"/>
</dbReference>
<keyword evidence="3" id="KW-0804">Transcription</keyword>
<dbReference type="Gene3D" id="1.10.357.10">
    <property type="entry name" value="Tetracycline Repressor, domain 2"/>
    <property type="match status" value="1"/>
</dbReference>
<dbReference type="GO" id="GO:0003677">
    <property type="term" value="F:DNA binding"/>
    <property type="evidence" value="ECO:0007669"/>
    <property type="project" value="UniProtKB-UniRule"/>
</dbReference>
<keyword evidence="7" id="KW-1185">Reference proteome</keyword>
<dbReference type="AlphaFoldDB" id="A0A2U8WB06"/>
<dbReference type="InterPro" id="IPR054156">
    <property type="entry name" value="YxaF_TetR_C"/>
</dbReference>
<evidence type="ECO:0000256" key="3">
    <source>
        <dbReference type="ARBA" id="ARBA00023163"/>
    </source>
</evidence>
<keyword evidence="1" id="KW-0805">Transcription regulation</keyword>
<dbReference type="Pfam" id="PF21993">
    <property type="entry name" value="TetR_C_13_2"/>
    <property type="match status" value="1"/>
</dbReference>
<evidence type="ECO:0000256" key="1">
    <source>
        <dbReference type="ARBA" id="ARBA00023015"/>
    </source>
</evidence>
<sequence length="185" mass="19460">MKVSREQVVENRRRILEAAGRLFRARGFEAVTVAEVMRAAGLTHGGFYGYFPSKEALIAAALAELVVVPAIEPVAVADYAGHYLTPAHRDDCAGGCPVAALGAETIRQSPEARAAMTEGLRRQIARLGAGAPGTDPEAARRAAIGSWAAMVGALVLARLSDDPRLSDEVLAETRAWIGQRAGEAG</sequence>
<accession>A0A2U8WB06</accession>
<evidence type="ECO:0000256" key="4">
    <source>
        <dbReference type="PROSITE-ProRule" id="PRU00335"/>
    </source>
</evidence>
<dbReference type="PANTHER" id="PTHR47506">
    <property type="entry name" value="TRANSCRIPTIONAL REGULATORY PROTEIN"/>
    <property type="match status" value="1"/>
</dbReference>
<dbReference type="RefSeq" id="WP_109893811.1">
    <property type="nucleotide sequence ID" value="NZ_CP029550.1"/>
</dbReference>
<feature type="domain" description="HTH tetR-type" evidence="5">
    <location>
        <begin position="9"/>
        <end position="69"/>
    </location>
</feature>
<feature type="DNA-binding region" description="H-T-H motif" evidence="4">
    <location>
        <begin position="32"/>
        <end position="51"/>
    </location>
</feature>
<gene>
    <name evidence="6" type="ORF">DK389_25340</name>
</gene>
<proteinExistence type="predicted"/>
<dbReference type="EMBL" id="CP029550">
    <property type="protein sequence ID" value="AWN43219.1"/>
    <property type="molecule type" value="Genomic_DNA"/>
</dbReference>
<name>A0A2U8WB06_9HYPH</name>
<dbReference type="InterPro" id="IPR036271">
    <property type="entry name" value="Tet_transcr_reg_TetR-rel_C_sf"/>
</dbReference>
<evidence type="ECO:0000259" key="5">
    <source>
        <dbReference type="PROSITE" id="PS50977"/>
    </source>
</evidence>
<dbReference type="OrthoDB" id="9798857at2"/>
<reference evidence="7" key="1">
    <citation type="submission" date="2018-05" db="EMBL/GenBank/DDBJ databases">
        <title>Complete Genome Sequence of Methylobacterium sp. 17SD2-17.</title>
        <authorList>
            <person name="Srinivasan S."/>
        </authorList>
    </citation>
    <scope>NUCLEOTIDE SEQUENCE [LARGE SCALE GENOMIC DNA]</scope>
    <source>
        <strain evidence="7">17SD2-17</strain>
    </source>
</reference>
<keyword evidence="2 4" id="KW-0238">DNA-binding</keyword>
<protein>
    <submittedName>
        <fullName evidence="6">TetR family transcriptional regulator</fullName>
    </submittedName>
</protein>
<dbReference type="PROSITE" id="PS01081">
    <property type="entry name" value="HTH_TETR_1"/>
    <property type="match status" value="1"/>
</dbReference>
<dbReference type="InterPro" id="IPR023772">
    <property type="entry name" value="DNA-bd_HTH_TetR-type_CS"/>
</dbReference>
<dbReference type="SUPFAM" id="SSF46689">
    <property type="entry name" value="Homeodomain-like"/>
    <property type="match status" value="1"/>
</dbReference>
<dbReference type="Proteomes" id="UP000245926">
    <property type="component" value="Chromosome"/>
</dbReference>
<evidence type="ECO:0000313" key="6">
    <source>
        <dbReference type="EMBL" id="AWN43219.1"/>
    </source>
</evidence>
<dbReference type="PRINTS" id="PR00455">
    <property type="entry name" value="HTHTETR"/>
</dbReference>
<dbReference type="SUPFAM" id="SSF48498">
    <property type="entry name" value="Tetracyclin repressor-like, C-terminal domain"/>
    <property type="match status" value="1"/>
</dbReference>
<evidence type="ECO:0000313" key="7">
    <source>
        <dbReference type="Proteomes" id="UP000245926"/>
    </source>
</evidence>
<organism evidence="6 7">
    <name type="scientific">Methylobacterium durans</name>
    <dbReference type="NCBI Taxonomy" id="2202825"/>
    <lineage>
        <taxon>Bacteria</taxon>
        <taxon>Pseudomonadati</taxon>
        <taxon>Pseudomonadota</taxon>
        <taxon>Alphaproteobacteria</taxon>
        <taxon>Hyphomicrobiales</taxon>
        <taxon>Methylobacteriaceae</taxon>
        <taxon>Methylobacterium</taxon>
    </lineage>
</organism>
<dbReference type="PROSITE" id="PS50977">
    <property type="entry name" value="HTH_TETR_2"/>
    <property type="match status" value="1"/>
</dbReference>
<evidence type="ECO:0000256" key="2">
    <source>
        <dbReference type="ARBA" id="ARBA00023125"/>
    </source>
</evidence>
<dbReference type="InterPro" id="IPR001647">
    <property type="entry name" value="HTH_TetR"/>
</dbReference>
<dbReference type="KEGG" id="mets:DK389_25340"/>